<dbReference type="AlphaFoldDB" id="A0A7Z7IWF1"/>
<organism evidence="2 3">
    <name type="scientific">Xanthomonas campestris pv. phaseoli</name>
    <dbReference type="NCBI Taxonomy" id="317013"/>
    <lineage>
        <taxon>Bacteria</taxon>
        <taxon>Pseudomonadati</taxon>
        <taxon>Pseudomonadota</taxon>
        <taxon>Gammaproteobacteria</taxon>
        <taxon>Lysobacterales</taxon>
        <taxon>Lysobacteraceae</taxon>
        <taxon>Xanthomonas</taxon>
    </lineage>
</organism>
<feature type="region of interest" description="Disordered" evidence="1">
    <location>
        <begin position="18"/>
        <end position="78"/>
    </location>
</feature>
<accession>A0A7Z7IWF1</accession>
<protein>
    <submittedName>
        <fullName evidence="2">Uncharacterized protein</fullName>
    </submittedName>
</protein>
<proteinExistence type="predicted"/>
<gene>
    <name evidence="2" type="ORF">XFF6991_170017</name>
</gene>
<reference evidence="2 3" key="1">
    <citation type="submission" date="2017-10" db="EMBL/GenBank/DDBJ databases">
        <authorList>
            <person name="Regsiter A."/>
            <person name="William W."/>
        </authorList>
    </citation>
    <scope>NUCLEOTIDE SEQUENCE [LARGE SCALE GENOMIC DNA]</scope>
    <source>
        <strain evidence="2 3">CFBP6991</strain>
    </source>
</reference>
<dbReference type="EMBL" id="OCZC01000045">
    <property type="protein sequence ID" value="SOO22847.1"/>
    <property type="molecule type" value="Genomic_DNA"/>
</dbReference>
<sequence length="78" mass="8533">MIGSSDIQAHLACVDTQYPALAPTRNAQPVTDWIPDRRAPDSAEAPRQATRCRWQPRPPQARPACPRQSATSGRRGIG</sequence>
<evidence type="ECO:0000313" key="3">
    <source>
        <dbReference type="Proteomes" id="UP000234345"/>
    </source>
</evidence>
<evidence type="ECO:0000256" key="1">
    <source>
        <dbReference type="SAM" id="MobiDB-lite"/>
    </source>
</evidence>
<evidence type="ECO:0000313" key="2">
    <source>
        <dbReference type="EMBL" id="SOO22847.1"/>
    </source>
</evidence>
<name>A0A7Z7IWF1_XANCH</name>
<comment type="caution">
    <text evidence="2">The sequence shown here is derived from an EMBL/GenBank/DDBJ whole genome shotgun (WGS) entry which is preliminary data.</text>
</comment>
<dbReference type="Proteomes" id="UP000234345">
    <property type="component" value="Unassembled WGS sequence"/>
</dbReference>